<feature type="region of interest" description="Disordered" evidence="1">
    <location>
        <begin position="1"/>
        <end position="21"/>
    </location>
</feature>
<gene>
    <name evidence="2" type="ORF">Bca52824_017211</name>
</gene>
<dbReference type="AlphaFoldDB" id="A0A8X7VMS1"/>
<accession>A0A8X7VMS1</accession>
<dbReference type="Proteomes" id="UP000886595">
    <property type="component" value="Unassembled WGS sequence"/>
</dbReference>
<proteinExistence type="predicted"/>
<evidence type="ECO:0000256" key="1">
    <source>
        <dbReference type="SAM" id="MobiDB-lite"/>
    </source>
</evidence>
<organism evidence="2 3">
    <name type="scientific">Brassica carinata</name>
    <name type="common">Ethiopian mustard</name>
    <name type="synonym">Abyssinian cabbage</name>
    <dbReference type="NCBI Taxonomy" id="52824"/>
    <lineage>
        <taxon>Eukaryota</taxon>
        <taxon>Viridiplantae</taxon>
        <taxon>Streptophyta</taxon>
        <taxon>Embryophyta</taxon>
        <taxon>Tracheophyta</taxon>
        <taxon>Spermatophyta</taxon>
        <taxon>Magnoliopsida</taxon>
        <taxon>eudicotyledons</taxon>
        <taxon>Gunneridae</taxon>
        <taxon>Pentapetalae</taxon>
        <taxon>rosids</taxon>
        <taxon>malvids</taxon>
        <taxon>Brassicales</taxon>
        <taxon>Brassicaceae</taxon>
        <taxon>Brassiceae</taxon>
        <taxon>Brassica</taxon>
    </lineage>
</organism>
<evidence type="ECO:0000313" key="2">
    <source>
        <dbReference type="EMBL" id="KAG2314089.1"/>
    </source>
</evidence>
<reference evidence="2 3" key="1">
    <citation type="submission" date="2020-02" db="EMBL/GenBank/DDBJ databases">
        <authorList>
            <person name="Ma Q."/>
            <person name="Huang Y."/>
            <person name="Song X."/>
            <person name="Pei D."/>
        </authorList>
    </citation>
    <scope>NUCLEOTIDE SEQUENCE [LARGE SCALE GENOMIC DNA]</scope>
    <source>
        <strain evidence="2">Sxm20200214</strain>
        <tissue evidence="2">Leaf</tissue>
    </source>
</reference>
<protein>
    <submittedName>
        <fullName evidence="2">Uncharacterized protein</fullName>
    </submittedName>
</protein>
<name>A0A8X7VMS1_BRACI</name>
<comment type="caution">
    <text evidence="2">The sequence shown here is derived from an EMBL/GenBank/DDBJ whole genome shotgun (WGS) entry which is preliminary data.</text>
</comment>
<sequence>MSSDLRTLETKPGAASQLSGSEASRSRSGFVAADEKTLIRGWRFLYRCSFPVRHHFHRNEGGVTSACLGPRGSSKGEHTQTVNSGGSSAGLDALAMRSRLVPDVKLTGVPFGVGTYSSRAFFRPTLSVCNLVSHKVVCYFPVT</sequence>
<dbReference type="EMBL" id="JAAMPC010000004">
    <property type="protein sequence ID" value="KAG2314089.1"/>
    <property type="molecule type" value="Genomic_DNA"/>
</dbReference>
<keyword evidence="3" id="KW-1185">Reference proteome</keyword>
<evidence type="ECO:0000313" key="3">
    <source>
        <dbReference type="Proteomes" id="UP000886595"/>
    </source>
</evidence>